<accession>A0A363CWM6</accession>
<sequence length="147" mass="17371">MKVTRIKKLMISGISVVTNNEFEMSEENGKIAALWEEYFANDVYKKTFDKANSDFMYGVYNDYESDARGNYKITVGVEVTKPKNAIVIEDKKYLVFTKQGELPMVVVELWEEIWDYFEKNSEYERAFEIDFEKYAKENEIEIFVSIK</sequence>
<keyword evidence="3" id="KW-1185">Reference proteome</keyword>
<evidence type="ECO:0000313" key="2">
    <source>
        <dbReference type="EMBL" id="PUE63461.1"/>
    </source>
</evidence>
<evidence type="ECO:0000259" key="1">
    <source>
        <dbReference type="SMART" id="SM00871"/>
    </source>
</evidence>
<dbReference type="PANTHER" id="PTHR36444:SF2">
    <property type="entry name" value="TRANSCRIPTIONAL REGULATOR PROTEIN YOBU-RELATED"/>
    <property type="match status" value="1"/>
</dbReference>
<dbReference type="PANTHER" id="PTHR36444">
    <property type="entry name" value="TRANSCRIPTIONAL REGULATOR PROTEIN YOBU-RELATED"/>
    <property type="match status" value="1"/>
</dbReference>
<dbReference type="InterPro" id="IPR053182">
    <property type="entry name" value="YobU-like_regulator"/>
</dbReference>
<name>A0A363CWM6_9BACT</name>
<dbReference type="AlphaFoldDB" id="A0A363CWM6"/>
<reference evidence="2 3" key="1">
    <citation type="submission" date="2017-02" db="EMBL/GenBank/DDBJ databases">
        <title>Arcobacter caeni sp. nov, a new Arcobacter species isolated from reclaimed water.</title>
        <authorList>
            <person name="Figueras M.J."/>
            <person name="Perez-Cataluna A."/>
            <person name="Salas-Masso N."/>
        </authorList>
    </citation>
    <scope>NUCLEOTIDE SEQUENCE [LARGE SCALE GENOMIC DNA]</scope>
    <source>
        <strain evidence="2 3">RW17-10</strain>
    </source>
</reference>
<dbReference type="RefSeq" id="WP_108560984.1">
    <property type="nucleotide sequence ID" value="NZ_MUXE01000022.1"/>
</dbReference>
<organism evidence="2 3">
    <name type="scientific">Arcobacter caeni</name>
    <dbReference type="NCBI Taxonomy" id="1912877"/>
    <lineage>
        <taxon>Bacteria</taxon>
        <taxon>Pseudomonadati</taxon>
        <taxon>Campylobacterota</taxon>
        <taxon>Epsilonproteobacteria</taxon>
        <taxon>Campylobacterales</taxon>
        <taxon>Arcobacteraceae</taxon>
        <taxon>Arcobacter</taxon>
    </lineage>
</organism>
<dbReference type="OrthoDB" id="9801008at2"/>
<dbReference type="EMBL" id="MUXE01000022">
    <property type="protein sequence ID" value="PUE63461.1"/>
    <property type="molecule type" value="Genomic_DNA"/>
</dbReference>
<dbReference type="Pfam" id="PF14526">
    <property type="entry name" value="Cass2"/>
    <property type="match status" value="1"/>
</dbReference>
<dbReference type="InterPro" id="IPR011256">
    <property type="entry name" value="Reg_factor_effector_dom_sf"/>
</dbReference>
<gene>
    <name evidence="2" type="ORF">B0174_11245</name>
</gene>
<protein>
    <submittedName>
        <fullName evidence="2">AraC family transcriptional regulator</fullName>
    </submittedName>
</protein>
<dbReference type="SUPFAM" id="SSF55136">
    <property type="entry name" value="Probable bacterial effector-binding domain"/>
    <property type="match status" value="1"/>
</dbReference>
<dbReference type="Gene3D" id="3.20.80.10">
    <property type="entry name" value="Regulatory factor, effector binding domain"/>
    <property type="match status" value="1"/>
</dbReference>
<dbReference type="SMART" id="SM00871">
    <property type="entry name" value="AraC_E_bind"/>
    <property type="match status" value="1"/>
</dbReference>
<proteinExistence type="predicted"/>
<dbReference type="InterPro" id="IPR029441">
    <property type="entry name" value="Cass2"/>
</dbReference>
<dbReference type="InterPro" id="IPR010499">
    <property type="entry name" value="AraC_E-bd"/>
</dbReference>
<comment type="caution">
    <text evidence="2">The sequence shown here is derived from an EMBL/GenBank/DDBJ whole genome shotgun (WGS) entry which is preliminary data.</text>
</comment>
<evidence type="ECO:0000313" key="3">
    <source>
        <dbReference type="Proteomes" id="UP000251135"/>
    </source>
</evidence>
<dbReference type="Proteomes" id="UP000251135">
    <property type="component" value="Unassembled WGS sequence"/>
</dbReference>
<feature type="domain" description="AraC effector-binding" evidence="1">
    <location>
        <begin position="1"/>
        <end position="147"/>
    </location>
</feature>